<feature type="compositionally biased region" description="Basic and acidic residues" evidence="3">
    <location>
        <begin position="368"/>
        <end position="405"/>
    </location>
</feature>
<dbReference type="EMBL" id="ABEU02000007">
    <property type="protein sequence ID" value="PNR51436.1"/>
    <property type="molecule type" value="Genomic_DNA"/>
</dbReference>
<feature type="DNA-binding region" description="HMG box" evidence="1">
    <location>
        <begin position="406"/>
        <end position="474"/>
    </location>
</feature>
<protein>
    <recommendedName>
        <fullName evidence="4">HMG box domain-containing protein</fullName>
    </recommendedName>
</protein>
<feature type="compositionally biased region" description="Basic and acidic residues" evidence="3">
    <location>
        <begin position="11"/>
        <end position="21"/>
    </location>
</feature>
<dbReference type="Gramene" id="Pp3c7_20570V3.2">
    <property type="protein sequence ID" value="Pp3c7_20570V3.2"/>
    <property type="gene ID" value="Pp3c7_20570"/>
</dbReference>
<feature type="region of interest" description="Disordered" evidence="3">
    <location>
        <begin position="368"/>
        <end position="410"/>
    </location>
</feature>
<proteinExistence type="predicted"/>
<dbReference type="SMART" id="SM00398">
    <property type="entry name" value="HMG"/>
    <property type="match status" value="3"/>
</dbReference>
<evidence type="ECO:0000313" key="6">
    <source>
        <dbReference type="EnsemblPlants" id="Pp3c7_20570V3.1"/>
    </source>
</evidence>
<keyword evidence="1" id="KW-0539">Nucleus</keyword>
<evidence type="ECO:0000313" key="5">
    <source>
        <dbReference type="EMBL" id="PNR51436.1"/>
    </source>
</evidence>
<dbReference type="InterPro" id="IPR044601">
    <property type="entry name" value="HMGB6/HMGB13"/>
</dbReference>
<dbReference type="SUPFAM" id="SSF47095">
    <property type="entry name" value="HMG-box"/>
    <property type="match status" value="3"/>
</dbReference>
<feature type="compositionally biased region" description="Basic residues" evidence="3">
    <location>
        <begin position="134"/>
        <end position="144"/>
    </location>
</feature>
<evidence type="ECO:0000256" key="3">
    <source>
        <dbReference type="SAM" id="MobiDB-lite"/>
    </source>
</evidence>
<dbReference type="CDD" id="cd00084">
    <property type="entry name" value="HMG-box_SF"/>
    <property type="match status" value="1"/>
</dbReference>
<dbReference type="CDD" id="cd22006">
    <property type="entry name" value="HMG-box_AtHMGB6-like_rpt1"/>
    <property type="match status" value="1"/>
</dbReference>
<keyword evidence="2" id="KW-0175">Coiled coil</keyword>
<reference evidence="6" key="3">
    <citation type="submission" date="2020-12" db="UniProtKB">
        <authorList>
            <consortium name="EnsemblPlants"/>
        </authorList>
    </citation>
    <scope>IDENTIFICATION</scope>
</reference>
<evidence type="ECO:0000313" key="7">
    <source>
        <dbReference type="Proteomes" id="UP000006727"/>
    </source>
</evidence>
<dbReference type="GeneID" id="112284560"/>
<dbReference type="Proteomes" id="UP000006727">
    <property type="component" value="Chromosome 7"/>
</dbReference>
<name>A0A2K1KCC6_PHYPA</name>
<dbReference type="CDD" id="cd22008">
    <property type="entry name" value="HMG-box_AtHMGB6-like_rpt3"/>
    <property type="match status" value="1"/>
</dbReference>
<dbReference type="EnsemblPlants" id="Pp3c7_20570V3.1">
    <property type="protein sequence ID" value="Pp3c7_20570V3.1"/>
    <property type="gene ID" value="Pp3c7_20570"/>
</dbReference>
<dbReference type="Gene3D" id="1.10.30.10">
    <property type="entry name" value="High mobility group box domain"/>
    <property type="match status" value="3"/>
</dbReference>
<dbReference type="OMA" id="CKEQRDE"/>
<feature type="domain" description="HMG box" evidence="4">
    <location>
        <begin position="143"/>
        <end position="211"/>
    </location>
</feature>
<dbReference type="PROSITE" id="PS50118">
    <property type="entry name" value="HMG_BOX_2"/>
    <property type="match status" value="3"/>
</dbReference>
<feature type="domain" description="HMG box" evidence="4">
    <location>
        <begin position="262"/>
        <end position="328"/>
    </location>
</feature>
<accession>A0A2K1KCC6</accession>
<dbReference type="Gramene" id="Pp3c7_20570V3.1">
    <property type="protein sequence ID" value="Pp3c7_20570V3.1"/>
    <property type="gene ID" value="Pp3c7_20570"/>
</dbReference>
<evidence type="ECO:0000256" key="2">
    <source>
        <dbReference type="SAM" id="Coils"/>
    </source>
</evidence>
<dbReference type="RefSeq" id="XP_024380211.1">
    <property type="nucleotide sequence ID" value="XM_024524443.2"/>
</dbReference>
<feature type="region of interest" description="Disordered" evidence="3">
    <location>
        <begin position="1"/>
        <end position="40"/>
    </location>
</feature>
<feature type="compositionally biased region" description="Basic residues" evidence="3">
    <location>
        <begin position="1"/>
        <end position="10"/>
    </location>
</feature>
<dbReference type="EnsemblPlants" id="Pp3c7_20570V3.2">
    <property type="protein sequence ID" value="Pp3c7_20570V3.2"/>
    <property type="gene ID" value="Pp3c7_20570"/>
</dbReference>
<evidence type="ECO:0000259" key="4">
    <source>
        <dbReference type="PROSITE" id="PS50118"/>
    </source>
</evidence>
<organism evidence="5">
    <name type="scientific">Physcomitrium patens</name>
    <name type="common">Spreading-leaved earth moss</name>
    <name type="synonym">Physcomitrella patens</name>
    <dbReference type="NCBI Taxonomy" id="3218"/>
    <lineage>
        <taxon>Eukaryota</taxon>
        <taxon>Viridiplantae</taxon>
        <taxon>Streptophyta</taxon>
        <taxon>Embryophyta</taxon>
        <taxon>Bryophyta</taxon>
        <taxon>Bryophytina</taxon>
        <taxon>Bryopsida</taxon>
        <taxon>Funariidae</taxon>
        <taxon>Funariales</taxon>
        <taxon>Funariaceae</taxon>
        <taxon>Physcomitrium</taxon>
    </lineage>
</organism>
<feature type="DNA-binding region" description="HMG box" evidence="1">
    <location>
        <begin position="143"/>
        <end position="211"/>
    </location>
</feature>
<evidence type="ECO:0000256" key="1">
    <source>
        <dbReference type="PROSITE-ProRule" id="PRU00267"/>
    </source>
</evidence>
<feature type="coiled-coil region" evidence="2">
    <location>
        <begin position="43"/>
        <end position="112"/>
    </location>
</feature>
<dbReference type="PANTHER" id="PTHR46912:SF1">
    <property type="entry name" value="HIGH MOBILITY GROUP B PROTEIN 13"/>
    <property type="match status" value="1"/>
</dbReference>
<reference evidence="5 7" key="1">
    <citation type="journal article" date="2008" name="Science">
        <title>The Physcomitrella genome reveals evolutionary insights into the conquest of land by plants.</title>
        <authorList>
            <person name="Rensing S."/>
            <person name="Lang D."/>
            <person name="Zimmer A."/>
            <person name="Terry A."/>
            <person name="Salamov A."/>
            <person name="Shapiro H."/>
            <person name="Nishiyama T."/>
            <person name="Perroud P.-F."/>
            <person name="Lindquist E."/>
            <person name="Kamisugi Y."/>
            <person name="Tanahashi T."/>
            <person name="Sakakibara K."/>
            <person name="Fujita T."/>
            <person name="Oishi K."/>
            <person name="Shin-I T."/>
            <person name="Kuroki Y."/>
            <person name="Toyoda A."/>
            <person name="Suzuki Y."/>
            <person name="Hashimoto A."/>
            <person name="Yamaguchi K."/>
            <person name="Sugano A."/>
            <person name="Kohara Y."/>
            <person name="Fujiyama A."/>
            <person name="Anterola A."/>
            <person name="Aoki S."/>
            <person name="Ashton N."/>
            <person name="Barbazuk W.B."/>
            <person name="Barker E."/>
            <person name="Bennetzen J."/>
            <person name="Bezanilla M."/>
            <person name="Blankenship R."/>
            <person name="Cho S.H."/>
            <person name="Dutcher S."/>
            <person name="Estelle M."/>
            <person name="Fawcett J.A."/>
            <person name="Gundlach H."/>
            <person name="Hanada K."/>
            <person name="Heyl A."/>
            <person name="Hicks K.A."/>
            <person name="Hugh J."/>
            <person name="Lohr M."/>
            <person name="Mayer K."/>
            <person name="Melkozernov A."/>
            <person name="Murata T."/>
            <person name="Nelson D."/>
            <person name="Pils B."/>
            <person name="Prigge M."/>
            <person name="Reiss B."/>
            <person name="Renner T."/>
            <person name="Rombauts S."/>
            <person name="Rushton P."/>
            <person name="Sanderfoot A."/>
            <person name="Schween G."/>
            <person name="Shiu S.-H."/>
            <person name="Stueber K."/>
            <person name="Theodoulou F.L."/>
            <person name="Tu H."/>
            <person name="Van de Peer Y."/>
            <person name="Verrier P.J."/>
            <person name="Waters E."/>
            <person name="Wood A."/>
            <person name="Yang L."/>
            <person name="Cove D."/>
            <person name="Cuming A."/>
            <person name="Hasebe M."/>
            <person name="Lucas S."/>
            <person name="Mishler D.B."/>
            <person name="Reski R."/>
            <person name="Grigoriev I."/>
            <person name="Quatrano R.S."/>
            <person name="Boore J.L."/>
        </authorList>
    </citation>
    <scope>NUCLEOTIDE SEQUENCE [LARGE SCALE GENOMIC DNA]</scope>
    <source>
        <strain evidence="6 7">cv. Gransden 2004</strain>
    </source>
</reference>
<feature type="region of interest" description="Disordered" evidence="3">
    <location>
        <begin position="113"/>
        <end position="144"/>
    </location>
</feature>
<dbReference type="Pfam" id="PF00505">
    <property type="entry name" value="HMG_box"/>
    <property type="match status" value="3"/>
</dbReference>
<dbReference type="GO" id="GO:0005634">
    <property type="term" value="C:nucleus"/>
    <property type="evidence" value="ECO:0007669"/>
    <property type="project" value="UniProtKB-UniRule"/>
</dbReference>
<dbReference type="InterPro" id="IPR009071">
    <property type="entry name" value="HMG_box_dom"/>
</dbReference>
<dbReference type="PaxDb" id="3218-PP1S2_357V6.1"/>
<sequence>MASKPRGKRAPKGDVAAEKENINAPPAATKGNAKTKGLKDTSNLSLEAELEAMTKALKQVSLEVEHNKAMLREKEEQLTAQAAETERMQKLLESGGEEKKKLEDKLRKLQKVQGFQPTLNLSRPNPNAPEDLTKKKKKDPNRLKKPKSAFLLWCKVHRQKVCEENPNATFAEISTILGDKWKNVSEEDRKPYEDRYKVEKDVYLKLVGKEKREAEALKLFHEEENKKLAQELLEQYLAYKKEMESDVADGKKKKKEKDPLKPKHPITAFFAFSQSRRPALLELNKPVTEIAKILGEEWKSMSPAKRAPFEEIAAKEKERYSVELETYKKNKAEDLSTLNHEAEEKAKLEKSQALKLYKEKERLDQAKKIMKNQAKEKKDMALGKKDLVSEKDQAKEKKKAKDPNKPKKPLSSYLIFGMEMRKSLSNNQVGLNFAETNAHISQKWKELSEKDKEVWNEKAAVLKKKYDADMEEYRSTLPELSA</sequence>
<gene>
    <name evidence="6" type="primary">LOC112284560</name>
    <name evidence="5" type="ORF">PHYPA_010623</name>
</gene>
<keyword evidence="7" id="KW-1185">Reference proteome</keyword>
<dbReference type="STRING" id="3218.A0A2K1KCC6"/>
<feature type="domain" description="HMG box" evidence="4">
    <location>
        <begin position="406"/>
        <end position="474"/>
    </location>
</feature>
<dbReference type="GO" id="GO:0003677">
    <property type="term" value="F:DNA binding"/>
    <property type="evidence" value="ECO:0000318"/>
    <property type="project" value="GO_Central"/>
</dbReference>
<feature type="compositionally biased region" description="Polar residues" evidence="3">
    <location>
        <begin position="113"/>
        <end position="125"/>
    </location>
</feature>
<reference evidence="5 7" key="2">
    <citation type="journal article" date="2018" name="Plant J.">
        <title>The Physcomitrella patens chromosome-scale assembly reveals moss genome structure and evolution.</title>
        <authorList>
            <person name="Lang D."/>
            <person name="Ullrich K.K."/>
            <person name="Murat F."/>
            <person name="Fuchs J."/>
            <person name="Jenkins J."/>
            <person name="Haas F.B."/>
            <person name="Piednoel M."/>
            <person name="Gundlach H."/>
            <person name="Van Bel M."/>
            <person name="Meyberg R."/>
            <person name="Vives C."/>
            <person name="Morata J."/>
            <person name="Symeonidi A."/>
            <person name="Hiss M."/>
            <person name="Muchero W."/>
            <person name="Kamisugi Y."/>
            <person name="Saleh O."/>
            <person name="Blanc G."/>
            <person name="Decker E.L."/>
            <person name="van Gessel N."/>
            <person name="Grimwood J."/>
            <person name="Hayes R.D."/>
            <person name="Graham S.W."/>
            <person name="Gunter L.E."/>
            <person name="McDaniel S.F."/>
            <person name="Hoernstein S.N.W."/>
            <person name="Larsson A."/>
            <person name="Li F.W."/>
            <person name="Perroud P.F."/>
            <person name="Phillips J."/>
            <person name="Ranjan P."/>
            <person name="Rokshar D.S."/>
            <person name="Rothfels C.J."/>
            <person name="Schneider L."/>
            <person name="Shu S."/>
            <person name="Stevenson D.W."/>
            <person name="Thummler F."/>
            <person name="Tillich M."/>
            <person name="Villarreal Aguilar J.C."/>
            <person name="Widiez T."/>
            <person name="Wong G.K."/>
            <person name="Wymore A."/>
            <person name="Zhang Y."/>
            <person name="Zimmer A.D."/>
            <person name="Quatrano R.S."/>
            <person name="Mayer K.F.X."/>
            <person name="Goodstein D."/>
            <person name="Casacuberta J.M."/>
            <person name="Vandepoele K."/>
            <person name="Reski R."/>
            <person name="Cuming A.C."/>
            <person name="Tuskan G.A."/>
            <person name="Maumus F."/>
            <person name="Salse J."/>
            <person name="Schmutz J."/>
            <person name="Rensing S.A."/>
        </authorList>
    </citation>
    <scope>NUCLEOTIDE SEQUENCE [LARGE SCALE GENOMIC DNA]</scope>
    <source>
        <strain evidence="6 7">cv. Gransden 2004</strain>
    </source>
</reference>
<keyword evidence="1" id="KW-0238">DNA-binding</keyword>
<dbReference type="PANTHER" id="PTHR46912">
    <property type="entry name" value="HIGH MOBILITY GROUP B PROTEIN 13"/>
    <property type="match status" value="1"/>
</dbReference>
<dbReference type="AlphaFoldDB" id="A0A2K1KCC6"/>
<feature type="DNA-binding region" description="HMG box" evidence="1">
    <location>
        <begin position="262"/>
        <end position="328"/>
    </location>
</feature>
<dbReference type="InterPro" id="IPR036910">
    <property type="entry name" value="HMG_box_dom_sf"/>
</dbReference>